<protein>
    <submittedName>
        <fullName evidence="2">NAD/FAD-dependent oxidoreductase</fullName>
    </submittedName>
</protein>
<feature type="domain" description="Amine oxidase" evidence="1">
    <location>
        <begin position="104"/>
        <end position="334"/>
    </location>
</feature>
<proteinExistence type="predicted"/>
<comment type="caution">
    <text evidence="2">The sequence shown here is derived from an EMBL/GenBank/DDBJ whole genome shotgun (WGS) entry which is preliminary data.</text>
</comment>
<dbReference type="OrthoDB" id="203052at2157"/>
<dbReference type="GO" id="GO:0016491">
    <property type="term" value="F:oxidoreductase activity"/>
    <property type="evidence" value="ECO:0007669"/>
    <property type="project" value="InterPro"/>
</dbReference>
<dbReference type="AlphaFoldDB" id="A0A3A6Q935"/>
<dbReference type="InterPro" id="IPR036188">
    <property type="entry name" value="FAD/NAD-bd_sf"/>
</dbReference>
<dbReference type="Pfam" id="PF13450">
    <property type="entry name" value="NAD_binding_8"/>
    <property type="match status" value="1"/>
</dbReference>
<sequence>MSTDDESRLCIVGAGLAAAGIADALSDRSVSVTVLEKSRGVGGRAATRRRDGCRYDHGANYIKDSDERTRELLQSLGADGLVDIDAPVWPFDAEGTISKSQRPESHKWTWEAGITQLAKRLFDRTDADIRKETRVDTLEEGQSGWTISDTDGATHGPFDAVVLTPPAPQTADLLRATELLDGDDDLAAATDAVDQVPYRTIRSLMLHYPFEIDPPYYALVNDDRGHDIGWLARESCKPGHIPAGEELLVVQMAPDWSTANYDMPLDDAASEAAMKAAQLLDDDRLTEPDWVDDQGWRYALPDAGVDSDAVEPLETHGLYLAGDWVVGEGRAHEALWCGVDVGERLAATV</sequence>
<dbReference type="SUPFAM" id="SSF51905">
    <property type="entry name" value="FAD/NAD(P)-binding domain"/>
    <property type="match status" value="1"/>
</dbReference>
<dbReference type="PANTHER" id="PTHR16128:SF5">
    <property type="entry name" value="FAD_NAD(P)-BINDING OXIDOREDUCTASE FAMILY PROTEIN"/>
    <property type="match status" value="1"/>
</dbReference>
<organism evidence="2 3">
    <name type="scientific">Halonotius pteroides</name>
    <dbReference type="NCBI Taxonomy" id="268735"/>
    <lineage>
        <taxon>Archaea</taxon>
        <taxon>Methanobacteriati</taxon>
        <taxon>Methanobacteriota</taxon>
        <taxon>Stenosarchaea group</taxon>
        <taxon>Halobacteria</taxon>
        <taxon>Halobacteriales</taxon>
        <taxon>Haloferacaceae</taxon>
        <taxon>Halonotius</taxon>
    </lineage>
</organism>
<dbReference type="Gene3D" id="3.50.50.60">
    <property type="entry name" value="FAD/NAD(P)-binding domain"/>
    <property type="match status" value="1"/>
</dbReference>
<name>A0A3A6Q935_9EURY</name>
<accession>A0A3A6Q935</accession>
<dbReference type="EMBL" id="QMDW01000020">
    <property type="protein sequence ID" value="RJX48496.1"/>
    <property type="molecule type" value="Genomic_DNA"/>
</dbReference>
<dbReference type="Proteomes" id="UP000281564">
    <property type="component" value="Unassembled WGS sequence"/>
</dbReference>
<gene>
    <name evidence="2" type="ORF">DP106_12050</name>
</gene>
<reference evidence="2 3" key="1">
    <citation type="submission" date="2018-06" db="EMBL/GenBank/DDBJ databases">
        <title>Halonotius sp. F13-13 a new haloarchaeeon isolated from a solar saltern from Isla Cristina, Huelva, Spain.</title>
        <authorList>
            <person name="Duran-Viseras A."/>
            <person name="Sanchez-Porro C."/>
            <person name="Ventosa A."/>
        </authorList>
    </citation>
    <scope>NUCLEOTIDE SEQUENCE [LARGE SCALE GENOMIC DNA]</scope>
    <source>
        <strain evidence="2 3">CECT 7525</strain>
    </source>
</reference>
<dbReference type="RefSeq" id="WP_120085618.1">
    <property type="nucleotide sequence ID" value="NZ_QMDW01000020.1"/>
</dbReference>
<dbReference type="InterPro" id="IPR002937">
    <property type="entry name" value="Amino_oxidase"/>
</dbReference>
<evidence type="ECO:0000259" key="1">
    <source>
        <dbReference type="Pfam" id="PF01593"/>
    </source>
</evidence>
<evidence type="ECO:0000313" key="3">
    <source>
        <dbReference type="Proteomes" id="UP000281564"/>
    </source>
</evidence>
<dbReference type="Gene3D" id="3.90.660.10">
    <property type="match status" value="1"/>
</dbReference>
<dbReference type="PANTHER" id="PTHR16128">
    <property type="entry name" value="FAD/NAD(P)-BINDING OXIDOREDUCTASE FAMILY PROTEIN"/>
    <property type="match status" value="1"/>
</dbReference>
<dbReference type="Pfam" id="PF01593">
    <property type="entry name" value="Amino_oxidase"/>
    <property type="match status" value="1"/>
</dbReference>
<keyword evidence="3" id="KW-1185">Reference proteome</keyword>
<evidence type="ECO:0000313" key="2">
    <source>
        <dbReference type="EMBL" id="RJX48496.1"/>
    </source>
</evidence>